<protein>
    <submittedName>
        <fullName evidence="1">Uncharacterized protein</fullName>
    </submittedName>
</protein>
<name>A0A6G9D456_RHOER</name>
<dbReference type="AlphaFoldDB" id="A0A6G9D456"/>
<sequence length="60" mass="6850">MRGYFRPLFNFVVVTLDVRGSDALDRSGRGRSEGPGEWSVPASRLRRALVMRATHVNLRY</sequence>
<evidence type="ECO:0000313" key="1">
    <source>
        <dbReference type="EMBL" id="QIP43948.1"/>
    </source>
</evidence>
<accession>A0A6G9D456</accession>
<geneLocation type="plasmid" evidence="1 2">
    <name>plas1</name>
</geneLocation>
<gene>
    <name evidence="1" type="ORF">G9444_6705</name>
</gene>
<proteinExistence type="predicted"/>
<dbReference type="Proteomes" id="UP000502345">
    <property type="component" value="Plasmid plas1"/>
</dbReference>
<reference evidence="1 2" key="1">
    <citation type="submission" date="2020-03" db="EMBL/GenBank/DDBJ databases">
        <title>Screen low temperature-resistant strains for efficient degradation of petroleum hydrocarbons under the low temperature.</title>
        <authorList>
            <person name="Wang Y."/>
            <person name="Chen J."/>
        </authorList>
    </citation>
    <scope>NUCLEOTIDE SEQUENCE [LARGE SCALE GENOMIC DNA]</scope>
    <source>
        <strain evidence="1 2">KB1</strain>
        <plasmid evidence="1 2">plas1</plasmid>
    </source>
</reference>
<organism evidence="1 2">
    <name type="scientific">Rhodococcus erythropolis</name>
    <name type="common">Arthrobacter picolinophilus</name>
    <dbReference type="NCBI Taxonomy" id="1833"/>
    <lineage>
        <taxon>Bacteria</taxon>
        <taxon>Bacillati</taxon>
        <taxon>Actinomycetota</taxon>
        <taxon>Actinomycetes</taxon>
        <taxon>Mycobacteriales</taxon>
        <taxon>Nocardiaceae</taxon>
        <taxon>Rhodococcus</taxon>
        <taxon>Rhodococcus erythropolis group</taxon>
    </lineage>
</organism>
<dbReference type="EMBL" id="CP050125">
    <property type="protein sequence ID" value="QIP43948.1"/>
    <property type="molecule type" value="Genomic_DNA"/>
</dbReference>
<evidence type="ECO:0000313" key="2">
    <source>
        <dbReference type="Proteomes" id="UP000502345"/>
    </source>
</evidence>
<keyword evidence="1" id="KW-0614">Plasmid</keyword>